<name>A0A0E9WLS0_ANGAN</name>
<reference evidence="1" key="2">
    <citation type="journal article" date="2015" name="Fish Shellfish Immunol.">
        <title>Early steps in the European eel (Anguilla anguilla)-Vibrio vulnificus interaction in the gills: Role of the RtxA13 toxin.</title>
        <authorList>
            <person name="Callol A."/>
            <person name="Pajuelo D."/>
            <person name="Ebbesson L."/>
            <person name="Teles M."/>
            <person name="MacKenzie S."/>
            <person name="Amaro C."/>
        </authorList>
    </citation>
    <scope>NUCLEOTIDE SEQUENCE</scope>
</reference>
<dbReference type="AlphaFoldDB" id="A0A0E9WLS0"/>
<protein>
    <submittedName>
        <fullName evidence="1">Uncharacterized protein</fullName>
    </submittedName>
</protein>
<organism evidence="1">
    <name type="scientific">Anguilla anguilla</name>
    <name type="common">European freshwater eel</name>
    <name type="synonym">Muraena anguilla</name>
    <dbReference type="NCBI Taxonomy" id="7936"/>
    <lineage>
        <taxon>Eukaryota</taxon>
        <taxon>Metazoa</taxon>
        <taxon>Chordata</taxon>
        <taxon>Craniata</taxon>
        <taxon>Vertebrata</taxon>
        <taxon>Euteleostomi</taxon>
        <taxon>Actinopterygii</taxon>
        <taxon>Neopterygii</taxon>
        <taxon>Teleostei</taxon>
        <taxon>Anguilliformes</taxon>
        <taxon>Anguillidae</taxon>
        <taxon>Anguilla</taxon>
    </lineage>
</organism>
<reference evidence="1" key="1">
    <citation type="submission" date="2014-11" db="EMBL/GenBank/DDBJ databases">
        <authorList>
            <person name="Amaro Gonzalez C."/>
        </authorList>
    </citation>
    <scope>NUCLEOTIDE SEQUENCE</scope>
</reference>
<dbReference type="EMBL" id="GBXM01017346">
    <property type="protein sequence ID" value="JAH91231.1"/>
    <property type="molecule type" value="Transcribed_RNA"/>
</dbReference>
<proteinExistence type="predicted"/>
<accession>A0A0E9WLS0</accession>
<sequence>MINSHQKIQLRNLFSNSKSSEIVMALKKTNFYTFLKCDTRLV</sequence>
<evidence type="ECO:0000313" key="1">
    <source>
        <dbReference type="EMBL" id="JAH91231.1"/>
    </source>
</evidence>